<keyword evidence="2 5" id="KW-0479">Metal-binding</keyword>
<sequence length="457" mass="50333">MTINRYLSGSFAPVTEEVTALDLPFTGRIPAHLNGRYLRIGPNPLGIEDPAAHIWTLGSGMVHGVRIRDGRAEWYRNRWVRSGSVADRLGEPRRGIPFDERLDMAPNVQVAGLAGRTFALIEGGIRPYELTYDLDTVGPCDLGVTPEGYSANAHSIFDPHTRELHSLAFLYGSEHVQHIVMDETGTVVRTTLIHAPGNPYMHDFALTEHHVILFDAPVLFSAAHLPTGVPFVWDDSHQARVGVMPRTGGEVRWFEVAPSLVGHTLNAYEDGTDIVVDIVRHPEGFNIRDFGNSRPTLDRWRIDLAAGKVREDRLDDRTQEFPRVNSHCVARPYRYGYSAAVELYAPPTGPTDPRPGPGFSNALLKHDVVRGTTEAHEFGRFGAVGEGVFVPAESPAAEDDGYVMAYVHDPERGAADLVILSAQDFTGEPVARIHLPVRVPLGLHGNWVPGDPWGSRP</sequence>
<keyword evidence="8" id="KW-1185">Reference proteome</keyword>
<evidence type="ECO:0000256" key="5">
    <source>
        <dbReference type="PIRSR" id="PIRSR604294-1"/>
    </source>
</evidence>
<dbReference type="EMBL" id="JAFMOF010000002">
    <property type="protein sequence ID" value="MBO0654630.1"/>
    <property type="molecule type" value="Genomic_DNA"/>
</dbReference>
<evidence type="ECO:0000256" key="6">
    <source>
        <dbReference type="RuleBase" id="RU364048"/>
    </source>
</evidence>
<dbReference type="AlphaFoldDB" id="A0A939JRS0"/>
<proteinExistence type="inferred from homology"/>
<comment type="caution">
    <text evidence="7">The sequence shown here is derived from an EMBL/GenBank/DDBJ whole genome shotgun (WGS) entry which is preliminary data.</text>
</comment>
<dbReference type="PANTHER" id="PTHR10543">
    <property type="entry name" value="BETA-CAROTENE DIOXYGENASE"/>
    <property type="match status" value="1"/>
</dbReference>
<evidence type="ECO:0000313" key="8">
    <source>
        <dbReference type="Proteomes" id="UP000664781"/>
    </source>
</evidence>
<evidence type="ECO:0000256" key="1">
    <source>
        <dbReference type="ARBA" id="ARBA00006787"/>
    </source>
</evidence>
<reference evidence="7" key="1">
    <citation type="submission" date="2021-03" db="EMBL/GenBank/DDBJ databases">
        <title>Streptomyces strains.</title>
        <authorList>
            <person name="Lund M.B."/>
            <person name="Toerring T."/>
        </authorList>
    </citation>
    <scope>NUCLEOTIDE SEQUENCE</scope>
    <source>
        <strain evidence="7">JCM 4242</strain>
    </source>
</reference>
<comment type="similarity">
    <text evidence="1 6">Belongs to the carotenoid oxygenase family.</text>
</comment>
<keyword evidence="4 5" id="KW-0408">Iron</keyword>
<name>A0A939JRS0_9ACTN</name>
<evidence type="ECO:0000256" key="2">
    <source>
        <dbReference type="ARBA" id="ARBA00022723"/>
    </source>
</evidence>
<dbReference type="GO" id="GO:0046872">
    <property type="term" value="F:metal ion binding"/>
    <property type="evidence" value="ECO:0007669"/>
    <property type="project" value="UniProtKB-KW"/>
</dbReference>
<dbReference type="RefSeq" id="WP_086567169.1">
    <property type="nucleotide sequence ID" value="NZ_JAFMOF010000002.1"/>
</dbReference>
<feature type="binding site" evidence="5">
    <location>
        <position position="154"/>
    </location>
    <ligand>
        <name>Fe cation</name>
        <dbReference type="ChEBI" id="CHEBI:24875"/>
        <note>catalytic</note>
    </ligand>
</feature>
<dbReference type="PANTHER" id="PTHR10543:SF89">
    <property type="entry name" value="CAROTENOID 9,10(9',10')-CLEAVAGE DIOXYGENASE 1"/>
    <property type="match status" value="1"/>
</dbReference>
<gene>
    <name evidence="7" type="ORF">J1792_18140</name>
</gene>
<keyword evidence="6" id="KW-0223">Dioxygenase</keyword>
<organism evidence="7 8">
    <name type="scientific">Streptomyces triculaminicus</name>
    <dbReference type="NCBI Taxonomy" id="2816232"/>
    <lineage>
        <taxon>Bacteria</taxon>
        <taxon>Bacillati</taxon>
        <taxon>Actinomycetota</taxon>
        <taxon>Actinomycetes</taxon>
        <taxon>Kitasatosporales</taxon>
        <taxon>Streptomycetaceae</taxon>
        <taxon>Streptomyces</taxon>
    </lineage>
</organism>
<accession>A0A939JRS0</accession>
<dbReference type="InterPro" id="IPR004294">
    <property type="entry name" value="Carotenoid_Oase"/>
</dbReference>
<dbReference type="GO" id="GO:0016121">
    <property type="term" value="P:carotene catabolic process"/>
    <property type="evidence" value="ECO:0007669"/>
    <property type="project" value="TreeGrafter"/>
</dbReference>
<dbReference type="Pfam" id="PF03055">
    <property type="entry name" value="RPE65"/>
    <property type="match status" value="1"/>
</dbReference>
<comment type="cofactor">
    <cofactor evidence="5 6">
        <name>Fe(2+)</name>
        <dbReference type="ChEBI" id="CHEBI:29033"/>
    </cofactor>
    <text evidence="5 6">Binds 1 Fe(2+) ion per subunit.</text>
</comment>
<dbReference type="GO" id="GO:0010436">
    <property type="term" value="F:carotenoid dioxygenase activity"/>
    <property type="evidence" value="ECO:0007669"/>
    <property type="project" value="TreeGrafter"/>
</dbReference>
<keyword evidence="3 6" id="KW-0560">Oxidoreductase</keyword>
<feature type="binding site" evidence="5">
    <location>
        <position position="444"/>
    </location>
    <ligand>
        <name>Fe cation</name>
        <dbReference type="ChEBI" id="CHEBI:24875"/>
        <note>catalytic</note>
    </ligand>
</feature>
<feature type="binding site" evidence="5">
    <location>
        <position position="263"/>
    </location>
    <ligand>
        <name>Fe cation</name>
        <dbReference type="ChEBI" id="CHEBI:24875"/>
        <note>catalytic</note>
    </ligand>
</feature>
<dbReference type="EC" id="1.13.11.-" evidence="6"/>
<protein>
    <recommendedName>
        <fullName evidence="6">Dioxygenase</fullName>
        <ecNumber evidence="6">1.13.11.-</ecNumber>
    </recommendedName>
</protein>
<evidence type="ECO:0000256" key="4">
    <source>
        <dbReference type="ARBA" id="ARBA00023004"/>
    </source>
</evidence>
<evidence type="ECO:0000256" key="3">
    <source>
        <dbReference type="ARBA" id="ARBA00023002"/>
    </source>
</evidence>
<evidence type="ECO:0000313" key="7">
    <source>
        <dbReference type="EMBL" id="MBO0654630.1"/>
    </source>
</evidence>
<dbReference type="Proteomes" id="UP000664781">
    <property type="component" value="Unassembled WGS sequence"/>
</dbReference>
<feature type="binding site" evidence="5">
    <location>
        <position position="202"/>
    </location>
    <ligand>
        <name>Fe cation</name>
        <dbReference type="ChEBI" id="CHEBI:24875"/>
        <note>catalytic</note>
    </ligand>
</feature>